<keyword evidence="8" id="KW-0393">Immunoglobulin domain</keyword>
<organism evidence="13 14">
    <name type="scientific">Chanos chanos</name>
    <name type="common">Milkfish</name>
    <name type="synonym">Mugil chanos</name>
    <dbReference type="NCBI Taxonomy" id="29144"/>
    <lineage>
        <taxon>Eukaryota</taxon>
        <taxon>Metazoa</taxon>
        <taxon>Chordata</taxon>
        <taxon>Craniata</taxon>
        <taxon>Vertebrata</taxon>
        <taxon>Euteleostomi</taxon>
        <taxon>Actinopterygii</taxon>
        <taxon>Neopterygii</taxon>
        <taxon>Teleostei</taxon>
        <taxon>Ostariophysi</taxon>
        <taxon>Gonorynchiformes</taxon>
        <taxon>Chanidae</taxon>
        <taxon>Chanos</taxon>
    </lineage>
</organism>
<evidence type="ECO:0000256" key="4">
    <source>
        <dbReference type="ARBA" id="ARBA00022989"/>
    </source>
</evidence>
<gene>
    <name evidence="14" type="primary">LOC115819545</name>
</gene>
<dbReference type="PANTHER" id="PTHR46608:SF3">
    <property type="entry name" value="T-CELL IMMUNOGLOBULIN AND MUCIN DOMAIN-CONTAINING PROTEIN 4"/>
    <property type="match status" value="1"/>
</dbReference>
<evidence type="ECO:0000256" key="1">
    <source>
        <dbReference type="ARBA" id="ARBA00004479"/>
    </source>
</evidence>
<evidence type="ECO:0000256" key="8">
    <source>
        <dbReference type="ARBA" id="ARBA00023319"/>
    </source>
</evidence>
<keyword evidence="13" id="KW-1185">Reference proteome</keyword>
<sequence>MDVLNSWLFSVWLLFLLTVHETTGHRISGTEGKNVTLPCKYDYRYHGHLTICWMRGEIPATGCGDQIISTDGKSVTWRKSEKYQLSAKLQHGDVSMTILNVRLSDSGIYGCRVHVPGWFNDEKTRHSLTVEKAPVPTQKDNLLTSSVPEETTQTQTINSTQDYHPFNETDPTSIPSPQYIEDAPASENPNLAVIVPVVAVMLTVIAMLILLIWRQQKKGRKSSEIHQQSDMSIIYSNSDSTMGLYSREAAIENVYQLEDTEEPVYQCP</sequence>
<dbReference type="InterPro" id="IPR003599">
    <property type="entry name" value="Ig_sub"/>
</dbReference>
<dbReference type="GO" id="GO:0060097">
    <property type="term" value="P:cytoskeletal rearrangement involved in phagocytosis, engulfment"/>
    <property type="evidence" value="ECO:0007669"/>
    <property type="project" value="TreeGrafter"/>
</dbReference>
<comment type="similarity">
    <text evidence="9">Belongs to the immunoglobulin superfamily. TIM family.</text>
</comment>
<dbReference type="PANTHER" id="PTHR46608">
    <property type="entry name" value="T-CELL IMMUNOGLOBULIN AND MUCIN DOMAIN-CONTAINING PROTEIN 4"/>
    <property type="match status" value="1"/>
</dbReference>
<keyword evidence="14" id="KW-0675">Receptor</keyword>
<evidence type="ECO:0000256" key="5">
    <source>
        <dbReference type="ARBA" id="ARBA00023136"/>
    </source>
</evidence>
<dbReference type="Proteomes" id="UP000504632">
    <property type="component" value="Chromosome 8"/>
</dbReference>
<dbReference type="SMART" id="SM00409">
    <property type="entry name" value="IG"/>
    <property type="match status" value="1"/>
</dbReference>
<evidence type="ECO:0000256" key="9">
    <source>
        <dbReference type="ARBA" id="ARBA00038203"/>
    </source>
</evidence>
<dbReference type="Gene3D" id="2.60.40.10">
    <property type="entry name" value="Immunoglobulins"/>
    <property type="match status" value="1"/>
</dbReference>
<dbReference type="InterPro" id="IPR013106">
    <property type="entry name" value="Ig_V-set"/>
</dbReference>
<dbReference type="OrthoDB" id="434099at2759"/>
<protein>
    <submittedName>
        <fullName evidence="14">Hepatitis A virus cellular receptor 1 homolog</fullName>
    </submittedName>
</protein>
<evidence type="ECO:0000256" key="3">
    <source>
        <dbReference type="ARBA" id="ARBA00022729"/>
    </source>
</evidence>
<comment type="subcellular location">
    <subcellularLocation>
        <location evidence="1">Membrane</location>
        <topology evidence="1">Single-pass type I membrane protein</topology>
    </subcellularLocation>
</comment>
<feature type="domain" description="Ig-like" evidence="12">
    <location>
        <begin position="31"/>
        <end position="131"/>
    </location>
</feature>
<dbReference type="InParanoid" id="A0A6J2W491"/>
<dbReference type="GO" id="GO:0043277">
    <property type="term" value="P:apoptotic cell clearance"/>
    <property type="evidence" value="ECO:0007669"/>
    <property type="project" value="TreeGrafter"/>
</dbReference>
<reference evidence="14" key="1">
    <citation type="submission" date="2025-08" db="UniProtKB">
        <authorList>
            <consortium name="RefSeq"/>
        </authorList>
    </citation>
    <scope>IDENTIFICATION</scope>
</reference>
<evidence type="ECO:0000256" key="2">
    <source>
        <dbReference type="ARBA" id="ARBA00022692"/>
    </source>
</evidence>
<dbReference type="FunCoup" id="A0A6J2W491">
    <property type="interactions" value="229"/>
</dbReference>
<dbReference type="GO" id="GO:0016020">
    <property type="term" value="C:membrane"/>
    <property type="evidence" value="ECO:0007669"/>
    <property type="project" value="UniProtKB-SubCell"/>
</dbReference>
<dbReference type="AlphaFoldDB" id="A0A6J2W491"/>
<keyword evidence="2 10" id="KW-0812">Transmembrane</keyword>
<feature type="transmembrane region" description="Helical" evidence="10">
    <location>
        <begin position="191"/>
        <end position="213"/>
    </location>
</feature>
<dbReference type="GO" id="GO:0001786">
    <property type="term" value="F:phosphatidylserine binding"/>
    <property type="evidence" value="ECO:0007669"/>
    <property type="project" value="TreeGrafter"/>
</dbReference>
<feature type="signal peptide" evidence="11">
    <location>
        <begin position="1"/>
        <end position="24"/>
    </location>
</feature>
<evidence type="ECO:0000259" key="12">
    <source>
        <dbReference type="PROSITE" id="PS50835"/>
    </source>
</evidence>
<dbReference type="PROSITE" id="PS50835">
    <property type="entry name" value="IG_LIKE"/>
    <property type="match status" value="1"/>
</dbReference>
<dbReference type="SUPFAM" id="SSF48726">
    <property type="entry name" value="Immunoglobulin"/>
    <property type="match status" value="1"/>
</dbReference>
<keyword evidence="4 10" id="KW-1133">Transmembrane helix</keyword>
<name>A0A6J2W491_CHACN</name>
<evidence type="ECO:0000256" key="10">
    <source>
        <dbReference type="SAM" id="Phobius"/>
    </source>
</evidence>
<dbReference type="RefSeq" id="XP_030638914.1">
    <property type="nucleotide sequence ID" value="XM_030783054.1"/>
</dbReference>
<feature type="chain" id="PRO_5027094804" evidence="11">
    <location>
        <begin position="25"/>
        <end position="268"/>
    </location>
</feature>
<evidence type="ECO:0000313" key="14">
    <source>
        <dbReference type="RefSeq" id="XP_030638914.1"/>
    </source>
</evidence>
<evidence type="ECO:0000256" key="7">
    <source>
        <dbReference type="ARBA" id="ARBA00023180"/>
    </source>
</evidence>
<dbReference type="InterPro" id="IPR013783">
    <property type="entry name" value="Ig-like_fold"/>
</dbReference>
<keyword evidence="5 10" id="KW-0472">Membrane</keyword>
<dbReference type="InterPro" id="IPR007110">
    <property type="entry name" value="Ig-like_dom"/>
</dbReference>
<evidence type="ECO:0000313" key="13">
    <source>
        <dbReference type="Proteomes" id="UP000504632"/>
    </source>
</evidence>
<proteinExistence type="inferred from homology"/>
<dbReference type="FunFam" id="2.60.40.10:FF:000774">
    <property type="entry name" value="Hepatitis A virus cellular receptor 1"/>
    <property type="match status" value="1"/>
</dbReference>
<dbReference type="Pfam" id="PF07686">
    <property type="entry name" value="V-set"/>
    <property type="match status" value="1"/>
</dbReference>
<accession>A0A6J2W491</accession>
<keyword evidence="7" id="KW-0325">Glycoprotein</keyword>
<evidence type="ECO:0000256" key="6">
    <source>
        <dbReference type="ARBA" id="ARBA00023157"/>
    </source>
</evidence>
<dbReference type="GeneID" id="115819545"/>
<dbReference type="InterPro" id="IPR036179">
    <property type="entry name" value="Ig-like_dom_sf"/>
</dbReference>
<keyword evidence="6" id="KW-1015">Disulfide bond</keyword>
<keyword evidence="3 11" id="KW-0732">Signal</keyword>
<evidence type="ECO:0000256" key="11">
    <source>
        <dbReference type="SAM" id="SignalP"/>
    </source>
</evidence>